<dbReference type="EMBL" id="NIDE01000009">
    <property type="protein sequence ID" value="OWK39665.1"/>
    <property type="molecule type" value="Genomic_DNA"/>
</dbReference>
<feature type="transmembrane region" description="Helical" evidence="1">
    <location>
        <begin position="60"/>
        <end position="81"/>
    </location>
</feature>
<dbReference type="OrthoDB" id="10014292at2"/>
<comment type="caution">
    <text evidence="2">The sequence shown here is derived from an EMBL/GenBank/DDBJ whole genome shotgun (WGS) entry which is preliminary data.</text>
</comment>
<evidence type="ECO:0000313" key="2">
    <source>
        <dbReference type="EMBL" id="OWK39665.1"/>
    </source>
</evidence>
<keyword evidence="3" id="KW-1185">Reference proteome</keyword>
<proteinExistence type="predicted"/>
<keyword evidence="1" id="KW-0472">Membrane</keyword>
<dbReference type="AlphaFoldDB" id="A0A225DTF9"/>
<name>A0A225DTF9_9BACT</name>
<dbReference type="Proteomes" id="UP000214646">
    <property type="component" value="Unassembled WGS sequence"/>
</dbReference>
<organism evidence="2 3">
    <name type="scientific">Fimbriiglobus ruber</name>
    <dbReference type="NCBI Taxonomy" id="1908690"/>
    <lineage>
        <taxon>Bacteria</taxon>
        <taxon>Pseudomonadati</taxon>
        <taxon>Planctomycetota</taxon>
        <taxon>Planctomycetia</taxon>
        <taxon>Gemmatales</taxon>
        <taxon>Gemmataceae</taxon>
        <taxon>Fimbriiglobus</taxon>
    </lineage>
</organism>
<gene>
    <name evidence="2" type="ORF">FRUB_05555</name>
</gene>
<feature type="transmembrane region" description="Helical" evidence="1">
    <location>
        <begin position="12"/>
        <end position="32"/>
    </location>
</feature>
<reference evidence="3" key="1">
    <citation type="submission" date="2017-06" db="EMBL/GenBank/DDBJ databases">
        <title>Genome analysis of Fimbriiglobus ruber SP5, the first member of the order Planctomycetales with confirmed chitinolytic capability.</title>
        <authorList>
            <person name="Ravin N.V."/>
            <person name="Rakitin A.L."/>
            <person name="Ivanova A.A."/>
            <person name="Beletsky A.V."/>
            <person name="Kulichevskaya I.S."/>
            <person name="Mardanov A.V."/>
            <person name="Dedysh S.N."/>
        </authorList>
    </citation>
    <scope>NUCLEOTIDE SEQUENCE [LARGE SCALE GENOMIC DNA]</scope>
    <source>
        <strain evidence="3">SP5</strain>
    </source>
</reference>
<sequence>MVLAATLIEGKIIVFGLLAFFGLIALIVYLPVALVREVARRDDEELPDWMGTVRGRRMRLRVVFTILGGLAVAAVAAALSAG</sequence>
<evidence type="ECO:0000256" key="1">
    <source>
        <dbReference type="SAM" id="Phobius"/>
    </source>
</evidence>
<keyword evidence="1" id="KW-0812">Transmembrane</keyword>
<protein>
    <submittedName>
        <fullName evidence="2">Uncharacterized protein</fullName>
    </submittedName>
</protein>
<keyword evidence="1" id="KW-1133">Transmembrane helix</keyword>
<dbReference type="RefSeq" id="WP_088256543.1">
    <property type="nucleotide sequence ID" value="NZ_NIDE01000009.1"/>
</dbReference>
<accession>A0A225DTF9</accession>
<evidence type="ECO:0000313" key="3">
    <source>
        <dbReference type="Proteomes" id="UP000214646"/>
    </source>
</evidence>